<gene>
    <name evidence="2" type="ORF">E8A74_41415</name>
</gene>
<evidence type="ECO:0000256" key="1">
    <source>
        <dbReference type="SAM" id="MobiDB-lite"/>
    </source>
</evidence>
<name>A0A4U1IVC4_9BACT</name>
<feature type="compositionally biased region" description="Basic residues" evidence="1">
    <location>
        <begin position="1"/>
        <end position="10"/>
    </location>
</feature>
<protein>
    <recommendedName>
        <fullName evidence="4">Tetratricopeptide repeat protein</fullName>
    </recommendedName>
</protein>
<dbReference type="InterPro" id="IPR011990">
    <property type="entry name" value="TPR-like_helical_dom_sf"/>
</dbReference>
<accession>A0A4U1IVC4</accession>
<comment type="caution">
    <text evidence="2">The sequence shown here is derived from an EMBL/GenBank/DDBJ whole genome shotgun (WGS) entry which is preliminary data.</text>
</comment>
<dbReference type="OrthoDB" id="5521489at2"/>
<reference evidence="2 3" key="1">
    <citation type="submission" date="2019-04" db="EMBL/GenBank/DDBJ databases">
        <authorList>
            <person name="Li Y."/>
            <person name="Wang J."/>
        </authorList>
    </citation>
    <scope>NUCLEOTIDE SEQUENCE [LARGE SCALE GENOMIC DNA]</scope>
    <source>
        <strain evidence="2 3">DSM 14668</strain>
    </source>
</reference>
<feature type="region of interest" description="Disordered" evidence="1">
    <location>
        <begin position="1"/>
        <end position="25"/>
    </location>
</feature>
<dbReference type="AlphaFoldDB" id="A0A4U1IVC4"/>
<dbReference type="Gene3D" id="1.25.40.10">
    <property type="entry name" value="Tetratricopeptide repeat domain"/>
    <property type="match status" value="1"/>
</dbReference>
<dbReference type="EMBL" id="SSMQ01000069">
    <property type="protein sequence ID" value="TKC98357.1"/>
    <property type="molecule type" value="Genomic_DNA"/>
</dbReference>
<organism evidence="2 3">
    <name type="scientific">Polyangium fumosum</name>
    <dbReference type="NCBI Taxonomy" id="889272"/>
    <lineage>
        <taxon>Bacteria</taxon>
        <taxon>Pseudomonadati</taxon>
        <taxon>Myxococcota</taxon>
        <taxon>Polyangia</taxon>
        <taxon>Polyangiales</taxon>
        <taxon>Polyangiaceae</taxon>
        <taxon>Polyangium</taxon>
    </lineage>
</organism>
<dbReference type="SUPFAM" id="SSF48452">
    <property type="entry name" value="TPR-like"/>
    <property type="match status" value="1"/>
</dbReference>
<evidence type="ECO:0000313" key="2">
    <source>
        <dbReference type="EMBL" id="TKC98357.1"/>
    </source>
</evidence>
<sequence length="118" mass="13045">MSRRGGRSARARAGVREGRTEHRPDGALDAVEGLIDRARKSRRRGDMRGAIVLLRQACSQDEWRARTFTLLGALLSAEGHHGEAAKALTHARWLRQRAGEAPRAEVTARLLEAELSAR</sequence>
<dbReference type="Proteomes" id="UP000309215">
    <property type="component" value="Unassembled WGS sequence"/>
</dbReference>
<feature type="compositionally biased region" description="Basic and acidic residues" evidence="1">
    <location>
        <begin position="14"/>
        <end position="25"/>
    </location>
</feature>
<evidence type="ECO:0008006" key="4">
    <source>
        <dbReference type="Google" id="ProtNLM"/>
    </source>
</evidence>
<proteinExistence type="predicted"/>
<keyword evidence="3" id="KW-1185">Reference proteome</keyword>
<evidence type="ECO:0000313" key="3">
    <source>
        <dbReference type="Proteomes" id="UP000309215"/>
    </source>
</evidence>
<dbReference type="RefSeq" id="WP_136934657.1">
    <property type="nucleotide sequence ID" value="NZ_SSMQ01000069.1"/>
</dbReference>